<reference evidence="3 4" key="1">
    <citation type="submission" date="2017-01" db="EMBL/GenBank/DDBJ databases">
        <authorList>
            <person name="Mah S.A."/>
            <person name="Swanson W.J."/>
            <person name="Moy G.W."/>
            <person name="Vacquier V.D."/>
        </authorList>
    </citation>
    <scope>NUCLEOTIDE SEQUENCE [LARGE SCALE GENOMIC DNA]</scope>
    <source>
        <strain evidence="3 4">NIO-1016</strain>
    </source>
</reference>
<evidence type="ECO:0000313" key="3">
    <source>
        <dbReference type="EMBL" id="SIR66167.1"/>
    </source>
</evidence>
<dbReference type="Gene3D" id="1.10.10.2840">
    <property type="entry name" value="PucR C-terminal helix-turn-helix domain"/>
    <property type="match status" value="1"/>
</dbReference>
<dbReference type="InterPro" id="IPR042070">
    <property type="entry name" value="PucR_C-HTH_sf"/>
</dbReference>
<dbReference type="Proteomes" id="UP000186385">
    <property type="component" value="Unassembled WGS sequence"/>
</dbReference>
<organism evidence="3 4">
    <name type="scientific">Domibacillus enclensis</name>
    <dbReference type="NCBI Taxonomy" id="1017273"/>
    <lineage>
        <taxon>Bacteria</taxon>
        <taxon>Bacillati</taxon>
        <taxon>Bacillota</taxon>
        <taxon>Bacilli</taxon>
        <taxon>Bacillales</taxon>
        <taxon>Bacillaceae</taxon>
        <taxon>Domibacillus</taxon>
    </lineage>
</organism>
<dbReference type="OrthoDB" id="9792148at2"/>
<dbReference type="InterPro" id="IPR025736">
    <property type="entry name" value="PucR_C-HTH_dom"/>
</dbReference>
<evidence type="ECO:0000313" key="5">
    <source>
        <dbReference type="Proteomes" id="UP000215545"/>
    </source>
</evidence>
<evidence type="ECO:0000259" key="1">
    <source>
        <dbReference type="Pfam" id="PF13556"/>
    </source>
</evidence>
<dbReference type="InterPro" id="IPR051448">
    <property type="entry name" value="CdaR-like_regulators"/>
</dbReference>
<dbReference type="Proteomes" id="UP000215545">
    <property type="component" value="Unassembled WGS sequence"/>
</dbReference>
<evidence type="ECO:0000313" key="4">
    <source>
        <dbReference type="Proteomes" id="UP000186385"/>
    </source>
</evidence>
<gene>
    <name evidence="2" type="ORF">B1B05_18480</name>
    <name evidence="3" type="ORF">SAMN05443094_11526</name>
</gene>
<reference evidence="5" key="2">
    <citation type="submission" date="2017-03" db="EMBL/GenBank/DDBJ databases">
        <title>Bacillus sp. V-88(T) DSM27956, whole genome shotgun sequencing project.</title>
        <authorList>
            <person name="Dastager S.G."/>
            <person name="Neurgaonkar P.S."/>
            <person name="Dharne M.S."/>
        </authorList>
    </citation>
    <scope>NUCLEOTIDE SEQUENCE [LARGE SCALE GENOMIC DNA]</scope>
    <source>
        <strain evidence="5">DSM 25145</strain>
    </source>
</reference>
<proteinExistence type="predicted"/>
<dbReference type="AlphaFoldDB" id="A0A1N7CRN8"/>
<feature type="domain" description="PucR C-terminal helix-turn-helix" evidence="1">
    <location>
        <begin position="232"/>
        <end position="288"/>
    </location>
</feature>
<evidence type="ECO:0000313" key="2">
    <source>
        <dbReference type="EMBL" id="OXS73434.1"/>
    </source>
</evidence>
<dbReference type="PANTHER" id="PTHR33744">
    <property type="entry name" value="CARBOHYDRATE DIACID REGULATOR"/>
    <property type="match status" value="1"/>
</dbReference>
<protein>
    <submittedName>
        <fullName evidence="3">PucR C-terminal helix-turn-helix domain-containing protein</fullName>
    </submittedName>
</protein>
<dbReference type="RefSeq" id="WP_045850095.1">
    <property type="nucleotide sequence ID" value="NZ_FTLX01000015.1"/>
</dbReference>
<dbReference type="STRING" id="1017273.SAMN05443094_11526"/>
<dbReference type="PANTHER" id="PTHR33744:SF15">
    <property type="entry name" value="CARBOHYDRATE DIACID REGULATOR"/>
    <property type="match status" value="1"/>
</dbReference>
<dbReference type="EMBL" id="FTLX01000015">
    <property type="protein sequence ID" value="SIR66167.1"/>
    <property type="molecule type" value="Genomic_DNA"/>
</dbReference>
<accession>A0A1N7CRN8</accession>
<keyword evidence="5" id="KW-1185">Reference proteome</keyword>
<dbReference type="InterPro" id="IPR009057">
    <property type="entry name" value="Homeodomain-like_sf"/>
</dbReference>
<dbReference type="SUPFAM" id="SSF46689">
    <property type="entry name" value="Homeodomain-like"/>
    <property type="match status" value="1"/>
</dbReference>
<reference evidence="2" key="3">
    <citation type="submission" date="2017-03" db="EMBL/GenBank/DDBJ databases">
        <authorList>
            <person name="Dastager S.G."/>
            <person name="Neurgaonkar P.S."/>
            <person name="Dharne M.S."/>
        </authorList>
    </citation>
    <scope>NUCLEOTIDE SEQUENCE</scope>
    <source>
        <strain evidence="2">DSM 25145</strain>
    </source>
</reference>
<name>A0A1N7CRN8_9BACI</name>
<sequence>MNTIETIYKRAVMTDRPGANETCFHFYDKGQNRYISIPKEDVTDTERQLLSQLYTPIERNNGQSQHSSVEQKWWDFLANDGECPSVKAERVRFLYIKLAEDDRSGFFEAVDTFFDHSLLVVWTGEKECILIEEESDYPIQKEDAQTFLDVLAGDFYMAGRLFTGRFAKLADSLKFVYANETEAARKAALLIPEQKVTTIETVVPHLFLAQNGSELVRFFAEEQELFQEDDDLRNTLQLFIQNNLNVSQTAKQLHLHRNSLQYRIDKFIDRTGIDVRSYEGALLVYMICLMSVKKQ</sequence>
<dbReference type="EMBL" id="MWSK01000015">
    <property type="protein sequence ID" value="OXS73434.1"/>
    <property type="molecule type" value="Genomic_DNA"/>
</dbReference>
<dbReference type="Pfam" id="PF13556">
    <property type="entry name" value="HTH_30"/>
    <property type="match status" value="1"/>
</dbReference>